<keyword evidence="3 8" id="KW-0378">Hydrolase</keyword>
<dbReference type="Gene3D" id="2.60.40.10">
    <property type="entry name" value="Immunoglobulins"/>
    <property type="match status" value="1"/>
</dbReference>
<evidence type="ECO:0000313" key="9">
    <source>
        <dbReference type="Proteomes" id="UP001239083"/>
    </source>
</evidence>
<dbReference type="Pfam" id="PF05592">
    <property type="entry name" value="Bac_rhamnosid"/>
    <property type="match status" value="1"/>
</dbReference>
<evidence type="ECO:0000256" key="2">
    <source>
        <dbReference type="ARBA" id="ARBA00012652"/>
    </source>
</evidence>
<evidence type="ECO:0000259" key="4">
    <source>
        <dbReference type="Pfam" id="PF05592"/>
    </source>
</evidence>
<dbReference type="Proteomes" id="UP001239083">
    <property type="component" value="Unassembled WGS sequence"/>
</dbReference>
<reference evidence="8 9" key="1">
    <citation type="submission" date="2023-07" db="EMBL/GenBank/DDBJ databases">
        <title>Comparative genomics of wheat-associated soil bacteria to identify genetic determinants of phenazine resistance.</title>
        <authorList>
            <person name="Mouncey N."/>
        </authorList>
    </citation>
    <scope>NUCLEOTIDE SEQUENCE [LARGE SCALE GENOMIC DNA]</scope>
    <source>
        <strain evidence="8 9">V3I3</strain>
    </source>
</reference>
<evidence type="ECO:0000259" key="5">
    <source>
        <dbReference type="Pfam" id="PF08531"/>
    </source>
</evidence>
<dbReference type="PANTHER" id="PTHR33307:SF6">
    <property type="entry name" value="ALPHA-RHAMNOSIDASE (EUROFUNG)-RELATED"/>
    <property type="match status" value="1"/>
</dbReference>
<evidence type="ECO:0000259" key="7">
    <source>
        <dbReference type="Pfam" id="PF17390"/>
    </source>
</evidence>
<dbReference type="GO" id="GO:0030596">
    <property type="term" value="F:alpha-L-rhamnosidase activity"/>
    <property type="evidence" value="ECO:0007669"/>
    <property type="project" value="UniProtKB-EC"/>
</dbReference>
<organism evidence="8 9">
    <name type="scientific">Agromyces ramosus</name>
    <dbReference type="NCBI Taxonomy" id="33879"/>
    <lineage>
        <taxon>Bacteria</taxon>
        <taxon>Bacillati</taxon>
        <taxon>Actinomycetota</taxon>
        <taxon>Actinomycetes</taxon>
        <taxon>Micrococcales</taxon>
        <taxon>Microbacteriaceae</taxon>
        <taxon>Agromyces</taxon>
    </lineage>
</organism>
<comment type="caution">
    <text evidence="8">The sequence shown here is derived from an EMBL/GenBank/DDBJ whole genome shotgun (WGS) entry which is preliminary data.</text>
</comment>
<keyword evidence="8" id="KW-0326">Glycosidase</keyword>
<dbReference type="InterPro" id="IPR012341">
    <property type="entry name" value="6hp_glycosidase-like_sf"/>
</dbReference>
<dbReference type="Gene3D" id="2.60.420.10">
    <property type="entry name" value="Maltose phosphorylase, domain 3"/>
    <property type="match status" value="1"/>
</dbReference>
<feature type="domain" description="Alpha-L-rhamnosidase six-hairpin glycosidase" evidence="6">
    <location>
        <begin position="435"/>
        <end position="782"/>
    </location>
</feature>
<dbReference type="InterPro" id="IPR008928">
    <property type="entry name" value="6-hairpin_glycosidase_sf"/>
</dbReference>
<dbReference type="InterPro" id="IPR013783">
    <property type="entry name" value="Ig-like_fold"/>
</dbReference>
<dbReference type="Pfam" id="PF17389">
    <property type="entry name" value="Bac_rhamnosid6H"/>
    <property type="match status" value="1"/>
</dbReference>
<keyword evidence="9" id="KW-1185">Reference proteome</keyword>
<dbReference type="PANTHER" id="PTHR33307">
    <property type="entry name" value="ALPHA-RHAMNOSIDASE (EUROFUNG)"/>
    <property type="match status" value="1"/>
</dbReference>
<dbReference type="InterPro" id="IPR035396">
    <property type="entry name" value="Bac_rhamnosid6H"/>
</dbReference>
<dbReference type="InterPro" id="IPR035398">
    <property type="entry name" value="Bac_rhamnosid_C"/>
</dbReference>
<feature type="domain" description="Bacterial alpha-L-rhamnosidase N-terminal" evidence="5">
    <location>
        <begin position="162"/>
        <end position="323"/>
    </location>
</feature>
<dbReference type="InterPro" id="IPR008902">
    <property type="entry name" value="Rhamnosid_concanavalin"/>
</dbReference>
<comment type="catalytic activity">
    <reaction evidence="1">
        <text>Hydrolysis of terminal non-reducing alpha-L-rhamnose residues in alpha-L-rhamnosides.</text>
        <dbReference type="EC" id="3.2.1.40"/>
    </reaction>
</comment>
<accession>A0ABU0RFG0</accession>
<dbReference type="InterPro" id="IPR013737">
    <property type="entry name" value="Bac_rhamnosid_N"/>
</dbReference>
<dbReference type="InterPro" id="IPR016007">
    <property type="entry name" value="Alpha_rhamnosid"/>
</dbReference>
<dbReference type="PIRSF" id="PIRSF010631">
    <property type="entry name" value="A-rhamnsds"/>
    <property type="match status" value="1"/>
</dbReference>
<dbReference type="Pfam" id="PF25788">
    <property type="entry name" value="Ig_Rha78A_N"/>
    <property type="match status" value="1"/>
</dbReference>
<dbReference type="SUPFAM" id="SSF48208">
    <property type="entry name" value="Six-hairpin glycosidases"/>
    <property type="match status" value="1"/>
</dbReference>
<dbReference type="EC" id="3.2.1.40" evidence="2"/>
<sequence length="868" mass="93847">MQKPVLPNGGAEPAAASSAIATVARVSRLRVEQAEPGAALGTGTPRLSWVLETRDRDWRSDRYEIEFQDSSGAASVAVVSSGESVLVDWPLAPLESRRHGRVRVRVGSGARWTEWSDAEALEVGLLETDDWSASFVSPVSFGGLDDAAPLVFTEFTLDALPVRARLYATAHGVYEASLNGARIGDDVLAPGWTAYEHRLRYQAYDVLAHLRRGANTISALLGNGWYRGQLVWPGNRSSYGDRLALLAQLELEFADGSRRVIATDASWRASPSGILFDDLYDGERRDLRVPNAPDRASSEPVEVVPGDHARLVARRSPAVRVTERVPTAEMSVSPSGATIVDFGQNLVGWVELVVRGGRAGDEVTVRHAEVLEAGELALRPLRSAKVTATYVLSGADVEVLHPTFTFNGFRYAEITGAPHIALGDVTALVLGSDLRRTGWFESSDPLVDRLHENVVWGMRGNFLDLPTDCPQRDERLGWTGDIQVFAPTAATLFDTSGFLAGWLEDLAAEQRPDGGVPYVIPDVLREEDPAAAGWSDAATIVPSALFLSYADRDVLERQYPSMRAWVDKVTSLAGDDHLWNSGFQFGDWLDPTAPPEEPAKAAADPYVVATAYSARSAGLLATAAATLGHAEDARRYGALADQIVIAFNHEYVTPGGRVLSDCQTVYALALCWDLIVDDAARRAAGDRLVELVIAADHRVATGFVGTPLILDALCLAGRPDVAHRMLLETTSPSWLYAVTMGATTIWERWDSMLPDGTVNPGTMTSFNHYAYGAVADWLHRCVGGLAAAAPGWKRVTVRPLVTGQLTHARTAVDSPYGRIESSWRLDHGRVLLEVEVPYAVTADVWVPGADAPVTVGLGRHRFDGTAGL</sequence>
<dbReference type="Pfam" id="PF08531">
    <property type="entry name" value="Bac_rhamnosid_N"/>
    <property type="match status" value="1"/>
</dbReference>
<evidence type="ECO:0000313" key="8">
    <source>
        <dbReference type="EMBL" id="MDQ0895961.1"/>
    </source>
</evidence>
<dbReference type="Pfam" id="PF17390">
    <property type="entry name" value="Bac_rhamnosid_C"/>
    <property type="match status" value="1"/>
</dbReference>
<dbReference type="Gene3D" id="2.60.120.260">
    <property type="entry name" value="Galactose-binding domain-like"/>
    <property type="match status" value="2"/>
</dbReference>
<proteinExistence type="predicted"/>
<protein>
    <recommendedName>
        <fullName evidence="2">alpha-L-rhamnosidase</fullName>
        <ecNumber evidence="2">3.2.1.40</ecNumber>
    </recommendedName>
</protein>
<gene>
    <name evidence="8" type="ORF">QFZ26_003516</name>
</gene>
<dbReference type="RefSeq" id="WP_307044468.1">
    <property type="nucleotide sequence ID" value="NZ_JAUSYY010000001.1"/>
</dbReference>
<evidence type="ECO:0000259" key="6">
    <source>
        <dbReference type="Pfam" id="PF17389"/>
    </source>
</evidence>
<name>A0ABU0RFG0_9MICO</name>
<evidence type="ECO:0000256" key="1">
    <source>
        <dbReference type="ARBA" id="ARBA00001445"/>
    </source>
</evidence>
<evidence type="ECO:0000256" key="3">
    <source>
        <dbReference type="ARBA" id="ARBA00022801"/>
    </source>
</evidence>
<feature type="domain" description="Alpha-L-rhamnosidase concanavalin-like" evidence="4">
    <location>
        <begin position="334"/>
        <end position="429"/>
    </location>
</feature>
<dbReference type="EMBL" id="JAUSYY010000001">
    <property type="protein sequence ID" value="MDQ0895961.1"/>
    <property type="molecule type" value="Genomic_DNA"/>
</dbReference>
<feature type="domain" description="Alpha-L-rhamnosidase C-terminal" evidence="7">
    <location>
        <begin position="784"/>
        <end position="853"/>
    </location>
</feature>
<dbReference type="Gene3D" id="1.50.10.10">
    <property type="match status" value="1"/>
</dbReference>